<accession>A0AAU9V039</accession>
<evidence type="ECO:0000256" key="1">
    <source>
        <dbReference type="SAM" id="SignalP"/>
    </source>
</evidence>
<feature type="chain" id="PRO_5043885816" evidence="1">
    <location>
        <begin position="25"/>
        <end position="77"/>
    </location>
</feature>
<evidence type="ECO:0000313" key="3">
    <source>
        <dbReference type="Proteomes" id="UP001153954"/>
    </source>
</evidence>
<evidence type="ECO:0000313" key="2">
    <source>
        <dbReference type="EMBL" id="CAH2105274.1"/>
    </source>
</evidence>
<organism evidence="2 3">
    <name type="scientific">Euphydryas editha</name>
    <name type="common">Edith's checkerspot</name>
    <dbReference type="NCBI Taxonomy" id="104508"/>
    <lineage>
        <taxon>Eukaryota</taxon>
        <taxon>Metazoa</taxon>
        <taxon>Ecdysozoa</taxon>
        <taxon>Arthropoda</taxon>
        <taxon>Hexapoda</taxon>
        <taxon>Insecta</taxon>
        <taxon>Pterygota</taxon>
        <taxon>Neoptera</taxon>
        <taxon>Endopterygota</taxon>
        <taxon>Lepidoptera</taxon>
        <taxon>Glossata</taxon>
        <taxon>Ditrysia</taxon>
        <taxon>Papilionoidea</taxon>
        <taxon>Nymphalidae</taxon>
        <taxon>Nymphalinae</taxon>
        <taxon>Euphydryas</taxon>
    </lineage>
</organism>
<keyword evidence="3" id="KW-1185">Reference proteome</keyword>
<gene>
    <name evidence="2" type="ORF">EEDITHA_LOCUS19556</name>
</gene>
<proteinExistence type="predicted"/>
<keyword evidence="1" id="KW-0732">Signal</keyword>
<name>A0AAU9V039_EUPED</name>
<sequence length="77" mass="8379">MSEPPCCALWVAELAVTFARLLLATPNDRQAGAKAQLTDAKVHKSLEPNLDKLMNKLISEDLSSRVASGRRGVKSRC</sequence>
<dbReference type="Proteomes" id="UP001153954">
    <property type="component" value="Unassembled WGS sequence"/>
</dbReference>
<dbReference type="EMBL" id="CAKOGL010000028">
    <property type="protein sequence ID" value="CAH2105274.1"/>
    <property type="molecule type" value="Genomic_DNA"/>
</dbReference>
<dbReference type="AlphaFoldDB" id="A0AAU9V039"/>
<protein>
    <submittedName>
        <fullName evidence="2">Uncharacterized protein</fullName>
    </submittedName>
</protein>
<reference evidence="2" key="1">
    <citation type="submission" date="2022-03" db="EMBL/GenBank/DDBJ databases">
        <authorList>
            <person name="Tunstrom K."/>
        </authorList>
    </citation>
    <scope>NUCLEOTIDE SEQUENCE</scope>
</reference>
<feature type="signal peptide" evidence="1">
    <location>
        <begin position="1"/>
        <end position="24"/>
    </location>
</feature>
<comment type="caution">
    <text evidence="2">The sequence shown here is derived from an EMBL/GenBank/DDBJ whole genome shotgun (WGS) entry which is preliminary data.</text>
</comment>